<dbReference type="RefSeq" id="WP_350276443.1">
    <property type="nucleotide sequence ID" value="NZ_CP158165.1"/>
</dbReference>
<dbReference type="InterPro" id="IPR036761">
    <property type="entry name" value="TTHA0802/YceI-like_sf"/>
</dbReference>
<sequence length="183" mass="19967">MATATAELTGEYTIDTAHSRVGFVARHAMVTKVRGAFNQWEGTAYIDGANPANSSARVTIDAKSIDTRNRQRDDHLRSNDFVDMNTHPEITFASTSVEQLDDSTFRMIGDLTIRGVTRPVGIDFEYTGTAVDPYGNRRVGLEGSTVINRKDFGVTWNAALEGGGVLVSEKVTLEIEVSAVRNP</sequence>
<evidence type="ECO:0000313" key="3">
    <source>
        <dbReference type="EMBL" id="XBV23612.1"/>
    </source>
</evidence>
<dbReference type="PANTHER" id="PTHR34406">
    <property type="entry name" value="PROTEIN YCEI"/>
    <property type="match status" value="1"/>
</dbReference>
<dbReference type="SMART" id="SM00867">
    <property type="entry name" value="YceI"/>
    <property type="match status" value="1"/>
</dbReference>
<comment type="similarity">
    <text evidence="1">Belongs to the UPF0312 family.</text>
</comment>
<evidence type="ECO:0000259" key="2">
    <source>
        <dbReference type="SMART" id="SM00867"/>
    </source>
</evidence>
<evidence type="ECO:0000256" key="1">
    <source>
        <dbReference type="ARBA" id="ARBA00008812"/>
    </source>
</evidence>
<gene>
    <name evidence="3" type="ORF">ABN611_34210</name>
</gene>
<organism evidence="3">
    <name type="scientific">Kribbella sp. HUAS MG21</name>
    <dbReference type="NCBI Taxonomy" id="3160966"/>
    <lineage>
        <taxon>Bacteria</taxon>
        <taxon>Bacillati</taxon>
        <taxon>Actinomycetota</taxon>
        <taxon>Actinomycetes</taxon>
        <taxon>Propionibacteriales</taxon>
        <taxon>Kribbellaceae</taxon>
        <taxon>Kribbella</taxon>
    </lineage>
</organism>
<feature type="domain" description="Lipid/polyisoprenoid-binding YceI-like" evidence="2">
    <location>
        <begin position="11"/>
        <end position="180"/>
    </location>
</feature>
<dbReference type="InterPro" id="IPR007372">
    <property type="entry name" value="Lipid/polyisoprenoid-bd_YceI"/>
</dbReference>
<dbReference type="PANTHER" id="PTHR34406:SF1">
    <property type="entry name" value="PROTEIN YCEI"/>
    <property type="match status" value="1"/>
</dbReference>
<dbReference type="AlphaFoldDB" id="A0AAU7T9R4"/>
<dbReference type="Gene3D" id="2.40.128.110">
    <property type="entry name" value="Lipid/polyisoprenoid-binding, YceI-like"/>
    <property type="match status" value="1"/>
</dbReference>
<reference evidence="3" key="1">
    <citation type="submission" date="2024-06" db="EMBL/GenBank/DDBJ databases">
        <title>Kribbella sp. strain HUAS MG21 genome sequences.</title>
        <authorList>
            <person name="Mo P."/>
        </authorList>
    </citation>
    <scope>NUCLEOTIDE SEQUENCE</scope>
    <source>
        <strain evidence="3">HUAS MG21</strain>
    </source>
</reference>
<name>A0AAU7T9R4_9ACTN</name>
<dbReference type="EMBL" id="CP158165">
    <property type="protein sequence ID" value="XBV23612.1"/>
    <property type="molecule type" value="Genomic_DNA"/>
</dbReference>
<proteinExistence type="inferred from homology"/>
<dbReference type="Pfam" id="PF04264">
    <property type="entry name" value="YceI"/>
    <property type="match status" value="1"/>
</dbReference>
<protein>
    <submittedName>
        <fullName evidence="3">YceI family protein</fullName>
    </submittedName>
</protein>
<dbReference type="SUPFAM" id="SSF101874">
    <property type="entry name" value="YceI-like"/>
    <property type="match status" value="1"/>
</dbReference>
<accession>A0AAU7T9R4</accession>